<evidence type="ECO:0000256" key="1">
    <source>
        <dbReference type="SAM" id="Coils"/>
    </source>
</evidence>
<accession>W7XJ38</accession>
<keyword evidence="1" id="KW-0175">Coiled coil</keyword>
<dbReference type="Proteomes" id="UP000009168">
    <property type="component" value="Unassembled WGS sequence"/>
</dbReference>
<dbReference type="AlphaFoldDB" id="W7XJ38"/>
<dbReference type="EMBL" id="GG662655">
    <property type="protein sequence ID" value="EWS73824.1"/>
    <property type="molecule type" value="Genomic_DNA"/>
</dbReference>
<reference evidence="3" key="1">
    <citation type="journal article" date="2006" name="PLoS Biol.">
        <title>Macronuclear genome sequence of the ciliate Tetrahymena thermophila, a model eukaryote.</title>
        <authorList>
            <person name="Eisen J.A."/>
            <person name="Coyne R.S."/>
            <person name="Wu M."/>
            <person name="Wu D."/>
            <person name="Thiagarajan M."/>
            <person name="Wortman J.R."/>
            <person name="Badger J.H."/>
            <person name="Ren Q."/>
            <person name="Amedeo P."/>
            <person name="Jones K.M."/>
            <person name="Tallon L.J."/>
            <person name="Delcher A.L."/>
            <person name="Salzberg S.L."/>
            <person name="Silva J.C."/>
            <person name="Haas B.J."/>
            <person name="Majoros W.H."/>
            <person name="Farzad M."/>
            <person name="Carlton J.M."/>
            <person name="Smith R.K. Jr."/>
            <person name="Garg J."/>
            <person name="Pearlman R.E."/>
            <person name="Karrer K.M."/>
            <person name="Sun L."/>
            <person name="Manning G."/>
            <person name="Elde N.C."/>
            <person name="Turkewitz A.P."/>
            <person name="Asai D.J."/>
            <person name="Wilkes D.E."/>
            <person name="Wang Y."/>
            <person name="Cai H."/>
            <person name="Collins K."/>
            <person name="Stewart B.A."/>
            <person name="Lee S.R."/>
            <person name="Wilamowska K."/>
            <person name="Weinberg Z."/>
            <person name="Ruzzo W.L."/>
            <person name="Wloga D."/>
            <person name="Gaertig J."/>
            <person name="Frankel J."/>
            <person name="Tsao C.-C."/>
            <person name="Gorovsky M.A."/>
            <person name="Keeling P.J."/>
            <person name="Waller R.F."/>
            <person name="Patron N.J."/>
            <person name="Cherry J.M."/>
            <person name="Stover N.A."/>
            <person name="Krieger C.J."/>
            <person name="del Toro C."/>
            <person name="Ryder H.F."/>
            <person name="Williamson S.C."/>
            <person name="Barbeau R.A."/>
            <person name="Hamilton E.P."/>
            <person name="Orias E."/>
        </authorList>
    </citation>
    <scope>NUCLEOTIDE SEQUENCE [LARGE SCALE GENOMIC DNA]</scope>
    <source>
        <strain evidence="3">SB210</strain>
    </source>
</reference>
<feature type="coiled-coil region" evidence="1">
    <location>
        <begin position="39"/>
        <end position="66"/>
    </location>
</feature>
<dbReference type="GeneID" id="24440518"/>
<dbReference type="KEGG" id="tet:TTHERM_000753495"/>
<gene>
    <name evidence="2" type="ORF">TTHERM_000753495</name>
</gene>
<name>W7XJ38_TETTS</name>
<organism evidence="2 3">
    <name type="scientific">Tetrahymena thermophila (strain SB210)</name>
    <dbReference type="NCBI Taxonomy" id="312017"/>
    <lineage>
        <taxon>Eukaryota</taxon>
        <taxon>Sar</taxon>
        <taxon>Alveolata</taxon>
        <taxon>Ciliophora</taxon>
        <taxon>Intramacronucleata</taxon>
        <taxon>Oligohymenophorea</taxon>
        <taxon>Hymenostomatida</taxon>
        <taxon>Tetrahymenina</taxon>
        <taxon>Tetrahymenidae</taxon>
        <taxon>Tetrahymena</taxon>
    </lineage>
</organism>
<keyword evidence="3" id="KW-1185">Reference proteome</keyword>
<evidence type="ECO:0000313" key="2">
    <source>
        <dbReference type="EMBL" id="EWS73824.1"/>
    </source>
</evidence>
<sequence length="90" mass="11018">MKFQISLIKNFCFDDQKIDCQCETQQFSLCSIHLNIHKNRRRENINQKKKKKLKELIKNQEKNELQVYFTISYRPLCYSQCQLRRMLCLV</sequence>
<dbReference type="RefSeq" id="XP_012653647.1">
    <property type="nucleotide sequence ID" value="XM_012798193.1"/>
</dbReference>
<dbReference type="InParanoid" id="W7XJ38"/>
<protein>
    <submittedName>
        <fullName evidence="2">Uncharacterized protein</fullName>
    </submittedName>
</protein>
<evidence type="ECO:0000313" key="3">
    <source>
        <dbReference type="Proteomes" id="UP000009168"/>
    </source>
</evidence>
<proteinExistence type="predicted"/>